<dbReference type="EMBL" id="JACASE010000012">
    <property type="protein sequence ID" value="KAF6422818.1"/>
    <property type="molecule type" value="Genomic_DNA"/>
</dbReference>
<organism evidence="3 4">
    <name type="scientific">Rousettus aegyptiacus</name>
    <name type="common">Egyptian fruit bat</name>
    <name type="synonym">Pteropus aegyptiacus</name>
    <dbReference type="NCBI Taxonomy" id="9407"/>
    <lineage>
        <taxon>Eukaryota</taxon>
        <taxon>Metazoa</taxon>
        <taxon>Chordata</taxon>
        <taxon>Craniata</taxon>
        <taxon>Vertebrata</taxon>
        <taxon>Euteleostomi</taxon>
        <taxon>Mammalia</taxon>
        <taxon>Eutheria</taxon>
        <taxon>Laurasiatheria</taxon>
        <taxon>Chiroptera</taxon>
        <taxon>Yinpterochiroptera</taxon>
        <taxon>Pteropodoidea</taxon>
        <taxon>Pteropodidae</taxon>
        <taxon>Rousettinae</taxon>
        <taxon>Rousettus</taxon>
    </lineage>
</organism>
<evidence type="ECO:0000259" key="2">
    <source>
        <dbReference type="Pfam" id="PF02093"/>
    </source>
</evidence>
<dbReference type="Proteomes" id="UP000593571">
    <property type="component" value="Unassembled WGS sequence"/>
</dbReference>
<evidence type="ECO:0000313" key="3">
    <source>
        <dbReference type="EMBL" id="KAF6422818.1"/>
    </source>
</evidence>
<dbReference type="PANTHER" id="PTHR33166">
    <property type="entry name" value="GAG_P30 DOMAIN-CONTAINING PROTEIN"/>
    <property type="match status" value="1"/>
</dbReference>
<dbReference type="Gene3D" id="1.10.375.10">
    <property type="entry name" value="Human Immunodeficiency Virus Type 1 Capsid Protein"/>
    <property type="match status" value="1"/>
</dbReference>
<evidence type="ECO:0000313" key="4">
    <source>
        <dbReference type="Proteomes" id="UP000593571"/>
    </source>
</evidence>
<dbReference type="Pfam" id="PF02093">
    <property type="entry name" value="Gag_p30"/>
    <property type="match status" value="1"/>
</dbReference>
<dbReference type="GO" id="GO:0019068">
    <property type="term" value="P:virion assembly"/>
    <property type="evidence" value="ECO:0007669"/>
    <property type="project" value="InterPro"/>
</dbReference>
<dbReference type="InterPro" id="IPR050462">
    <property type="entry name" value="Retroviral_Gag-Pol_poly"/>
</dbReference>
<proteinExistence type="predicted"/>
<comment type="caution">
    <text evidence="3">The sequence shown here is derived from an EMBL/GenBank/DDBJ whole genome shotgun (WGS) entry which is preliminary data.</text>
</comment>
<dbReference type="InterPro" id="IPR003036">
    <property type="entry name" value="Gag_P30"/>
</dbReference>
<feature type="domain" description="Core shell protein Gag P30" evidence="2">
    <location>
        <begin position="10"/>
        <end position="113"/>
    </location>
</feature>
<evidence type="ECO:0000256" key="1">
    <source>
        <dbReference type="SAM" id="MobiDB-lite"/>
    </source>
</evidence>
<reference evidence="3 4" key="1">
    <citation type="journal article" date="2020" name="Nature">
        <title>Six reference-quality genomes reveal evolution of bat adaptations.</title>
        <authorList>
            <person name="Jebb D."/>
            <person name="Huang Z."/>
            <person name="Pippel M."/>
            <person name="Hughes G.M."/>
            <person name="Lavrichenko K."/>
            <person name="Devanna P."/>
            <person name="Winkler S."/>
            <person name="Jermiin L.S."/>
            <person name="Skirmuntt E.C."/>
            <person name="Katzourakis A."/>
            <person name="Burkitt-Gray L."/>
            <person name="Ray D.A."/>
            <person name="Sullivan K.A.M."/>
            <person name="Roscito J.G."/>
            <person name="Kirilenko B.M."/>
            <person name="Davalos L.M."/>
            <person name="Corthals A.P."/>
            <person name="Power M.L."/>
            <person name="Jones G."/>
            <person name="Ransome R.D."/>
            <person name="Dechmann D.K.N."/>
            <person name="Locatelli A.G."/>
            <person name="Puechmaille S.J."/>
            <person name="Fedrigo O."/>
            <person name="Jarvis E.D."/>
            <person name="Hiller M."/>
            <person name="Vernes S.C."/>
            <person name="Myers E.W."/>
            <person name="Teeling E.C."/>
        </authorList>
    </citation>
    <scope>NUCLEOTIDE SEQUENCE [LARGE SCALE GENOMIC DNA]</scope>
    <source>
        <strain evidence="3">MRouAeg1</strain>
        <tissue evidence="3">Muscle</tissue>
    </source>
</reference>
<name>A0A7J8DI09_ROUAE</name>
<feature type="region of interest" description="Disordered" evidence="1">
    <location>
        <begin position="1"/>
        <end position="22"/>
    </location>
</feature>
<protein>
    <recommendedName>
        <fullName evidence="2">Core shell protein Gag P30 domain-containing protein</fullName>
    </recommendedName>
</protein>
<accession>A0A7J8DI09</accession>
<dbReference type="InterPro" id="IPR008919">
    <property type="entry name" value="Retrov_capsid_N"/>
</dbReference>
<keyword evidence="4" id="KW-1185">Reference proteome</keyword>
<dbReference type="AlphaFoldDB" id="A0A7J8DI09"/>
<gene>
    <name evidence="3" type="ORF">HJG63_008619</name>
</gene>
<sequence length="123" mass="13817">MPERPPGPTAVPDTDPGWNYQEGQLGRDQVQYMVECLLEGMETAAHKIVNLLKLDSITQGPDENLAMFLNRLTEALVLHMRLTPEFPVRAATLANPFISQWAPDIERNFPRPRTVQTPPPRSG</sequence>